<dbReference type="EMBL" id="BGPR01172221">
    <property type="protein sequence ID" value="GBM34869.1"/>
    <property type="molecule type" value="Genomic_DNA"/>
</dbReference>
<name>A0A4Y2F036_ARAVE</name>
<dbReference type="EMBL" id="BGPR01172228">
    <property type="protein sequence ID" value="GBM34892.1"/>
    <property type="molecule type" value="Genomic_DNA"/>
</dbReference>
<dbReference type="AlphaFoldDB" id="A0A4Y2F036"/>
<gene>
    <name evidence="3" type="ORF">AVEN_25812_1</name>
    <name evidence="2" type="ORF">AVEN_259281_1</name>
</gene>
<keyword evidence="4" id="KW-1185">Reference proteome</keyword>
<accession>A0A4Y2F036</accession>
<dbReference type="Proteomes" id="UP000499080">
    <property type="component" value="Unassembled WGS sequence"/>
</dbReference>
<protein>
    <submittedName>
        <fullName evidence="3">Uncharacterized protein</fullName>
    </submittedName>
</protein>
<evidence type="ECO:0000313" key="3">
    <source>
        <dbReference type="EMBL" id="GBM34892.1"/>
    </source>
</evidence>
<reference evidence="3 4" key="1">
    <citation type="journal article" date="2019" name="Sci. Rep.">
        <title>Orb-weaving spider Araneus ventricosus genome elucidates the spidroin gene catalogue.</title>
        <authorList>
            <person name="Kono N."/>
            <person name="Nakamura H."/>
            <person name="Ohtoshi R."/>
            <person name="Moran D.A.P."/>
            <person name="Shinohara A."/>
            <person name="Yoshida Y."/>
            <person name="Fujiwara M."/>
            <person name="Mori M."/>
            <person name="Tomita M."/>
            <person name="Arakawa K."/>
        </authorList>
    </citation>
    <scope>NUCLEOTIDE SEQUENCE [LARGE SCALE GENOMIC DNA]</scope>
</reference>
<evidence type="ECO:0000313" key="2">
    <source>
        <dbReference type="EMBL" id="GBM34869.1"/>
    </source>
</evidence>
<sequence length="99" mass="11405">MESSSTFKRISFANRDIEKIPAPLRSHISSPKSPSLQDGRQGQGFRRGCCRSSHTYPCKTLFPTIRLTLLGSDFRCLYNIDDRIYSSRRKKYKRVATDT</sequence>
<comment type="caution">
    <text evidence="3">The sequence shown here is derived from an EMBL/GenBank/DDBJ whole genome shotgun (WGS) entry which is preliminary data.</text>
</comment>
<evidence type="ECO:0000313" key="4">
    <source>
        <dbReference type="Proteomes" id="UP000499080"/>
    </source>
</evidence>
<feature type="region of interest" description="Disordered" evidence="1">
    <location>
        <begin position="21"/>
        <end position="44"/>
    </location>
</feature>
<organism evidence="3 4">
    <name type="scientific">Araneus ventricosus</name>
    <name type="common">Orbweaver spider</name>
    <name type="synonym">Epeira ventricosa</name>
    <dbReference type="NCBI Taxonomy" id="182803"/>
    <lineage>
        <taxon>Eukaryota</taxon>
        <taxon>Metazoa</taxon>
        <taxon>Ecdysozoa</taxon>
        <taxon>Arthropoda</taxon>
        <taxon>Chelicerata</taxon>
        <taxon>Arachnida</taxon>
        <taxon>Araneae</taxon>
        <taxon>Araneomorphae</taxon>
        <taxon>Entelegynae</taxon>
        <taxon>Araneoidea</taxon>
        <taxon>Araneidae</taxon>
        <taxon>Araneus</taxon>
    </lineage>
</organism>
<evidence type="ECO:0000256" key="1">
    <source>
        <dbReference type="SAM" id="MobiDB-lite"/>
    </source>
</evidence>
<feature type="compositionally biased region" description="Polar residues" evidence="1">
    <location>
        <begin position="27"/>
        <end position="38"/>
    </location>
</feature>
<proteinExistence type="predicted"/>